<organism evidence="9">
    <name type="scientific">Ignisphaera aggregans</name>
    <dbReference type="NCBI Taxonomy" id="334771"/>
    <lineage>
        <taxon>Archaea</taxon>
        <taxon>Thermoproteota</taxon>
        <taxon>Thermoprotei</taxon>
        <taxon>Desulfurococcales</taxon>
        <taxon>Desulfurococcaceae</taxon>
        <taxon>Ignisphaera</taxon>
    </lineage>
</organism>
<evidence type="ECO:0000259" key="8">
    <source>
        <dbReference type="Pfam" id="PF00361"/>
    </source>
</evidence>
<keyword evidence="6 7" id="KW-0472">Membrane</keyword>
<evidence type="ECO:0000256" key="5">
    <source>
        <dbReference type="ARBA" id="ARBA00023002"/>
    </source>
</evidence>
<feature type="transmembrane region" description="Helical" evidence="7">
    <location>
        <begin position="137"/>
        <end position="157"/>
    </location>
</feature>
<evidence type="ECO:0000256" key="7">
    <source>
        <dbReference type="SAM" id="Phobius"/>
    </source>
</evidence>
<comment type="subcellular location">
    <subcellularLocation>
        <location evidence="1">Cell membrane</location>
        <topology evidence="1">Multi-pass membrane protein</topology>
    </subcellularLocation>
</comment>
<evidence type="ECO:0000256" key="2">
    <source>
        <dbReference type="ARBA" id="ARBA00022475"/>
    </source>
</evidence>
<feature type="transmembrane region" description="Helical" evidence="7">
    <location>
        <begin position="466"/>
        <end position="486"/>
    </location>
</feature>
<feature type="transmembrane region" description="Helical" evidence="7">
    <location>
        <begin position="28"/>
        <end position="44"/>
    </location>
</feature>
<feature type="transmembrane region" description="Helical" evidence="7">
    <location>
        <begin position="50"/>
        <end position="69"/>
    </location>
</feature>
<dbReference type="PANTHER" id="PTHR42682:SF4">
    <property type="entry name" value="NADH-UBIQUINONE_PLASTOQUINONE"/>
    <property type="match status" value="1"/>
</dbReference>
<evidence type="ECO:0000256" key="1">
    <source>
        <dbReference type="ARBA" id="ARBA00004651"/>
    </source>
</evidence>
<comment type="caution">
    <text evidence="9">The sequence shown here is derived from an EMBL/GenBank/DDBJ whole genome shotgun (WGS) entry which is preliminary data.</text>
</comment>
<dbReference type="PRINTS" id="PR01434">
    <property type="entry name" value="NADHDHGNASE5"/>
</dbReference>
<dbReference type="GO" id="GO:0005886">
    <property type="term" value="C:plasma membrane"/>
    <property type="evidence" value="ECO:0007669"/>
    <property type="project" value="UniProtKB-SubCell"/>
</dbReference>
<evidence type="ECO:0000313" key="9">
    <source>
        <dbReference type="EMBL" id="HHP81152.1"/>
    </source>
</evidence>
<protein>
    <submittedName>
        <fullName evidence="9">NADH dehydrogenase</fullName>
    </submittedName>
</protein>
<feature type="domain" description="NADH:quinone oxidoreductase/Mrp antiporter transmembrane" evidence="8">
    <location>
        <begin position="101"/>
        <end position="378"/>
    </location>
</feature>
<keyword evidence="2" id="KW-1003">Cell membrane</keyword>
<reference evidence="9" key="1">
    <citation type="journal article" date="2020" name="mSystems">
        <title>Genome- and Community-Level Interaction Insights into Carbon Utilization and Element Cycling Functions of Hydrothermarchaeota in Hydrothermal Sediment.</title>
        <authorList>
            <person name="Zhou Z."/>
            <person name="Liu Y."/>
            <person name="Xu W."/>
            <person name="Pan J."/>
            <person name="Luo Z.H."/>
            <person name="Li M."/>
        </authorList>
    </citation>
    <scope>NUCLEOTIDE SEQUENCE [LARGE SCALE GENOMIC DNA]</scope>
    <source>
        <strain evidence="9">SpSt-1121</strain>
    </source>
</reference>
<dbReference type="AlphaFoldDB" id="A0A7C5TES7"/>
<feature type="transmembrane region" description="Helical" evidence="7">
    <location>
        <begin position="104"/>
        <end position="125"/>
    </location>
</feature>
<keyword evidence="3 7" id="KW-0812">Transmembrane</keyword>
<dbReference type="InterPro" id="IPR001750">
    <property type="entry name" value="ND/Mrp_TM"/>
</dbReference>
<name>A0A7C5TES7_9CREN</name>
<dbReference type="PANTHER" id="PTHR42682">
    <property type="entry name" value="HYDROGENASE-4 COMPONENT F"/>
    <property type="match status" value="1"/>
</dbReference>
<feature type="transmembrane region" description="Helical" evidence="7">
    <location>
        <begin position="271"/>
        <end position="290"/>
    </location>
</feature>
<dbReference type="EMBL" id="DRZI01000023">
    <property type="protein sequence ID" value="HHP81152.1"/>
    <property type="molecule type" value="Genomic_DNA"/>
</dbReference>
<feature type="transmembrane region" description="Helical" evidence="7">
    <location>
        <begin position="182"/>
        <end position="204"/>
    </location>
</feature>
<feature type="transmembrane region" description="Helical" evidence="7">
    <location>
        <begin position="296"/>
        <end position="316"/>
    </location>
</feature>
<sequence length="503" mass="54791">MDMLYYITIILALIIIISSRIKNSIIRGLGYIMLIIIPLYSIIVGSPWDFTSSSLAILAAIIGFSASMYTNGYEDLKYGGGYLHIIIDIFAVAVYLTFTALNVITFIVCWLIAEIIGFFTIVYEIERKTLTAGLRYIAVSMIPSDMALMTLLASLSMKKPVTDALLTPINDITNALGELPPIISIIIVLGFIAKAAVIPLHFWLPDAHSLAPAPASSILSGIMVKMGIYGIIRLLPSIDPIYTPYIFIFFGALTGIYGGFLALTQMDIKRILAYSTIEHTGLIILALMLYRVSGLALFFTAALTIIYSHALYKAALFLNSGSIEIYSHTREISKLGYLARTIPSAAFSALLSILSLIGIPPTMGFIAKLNLLMSIITYLVLSPAIGAILIALVAIAIALAAIYSLRYATVYWGTWRGGGAEKSADIVVELSRKVTIWEYIPAGLGIIGTPLIATIIWGLDILKPELLAPLILAIALFIPLLYYIYIRLKTASRDMQWLGGAVP</sequence>
<evidence type="ECO:0000256" key="4">
    <source>
        <dbReference type="ARBA" id="ARBA00022989"/>
    </source>
</evidence>
<accession>A0A7C5TES7</accession>
<feature type="transmembrane region" description="Helical" evidence="7">
    <location>
        <begin position="6"/>
        <end position="21"/>
    </location>
</feature>
<feature type="transmembrane region" description="Helical" evidence="7">
    <location>
        <begin position="241"/>
        <end position="264"/>
    </location>
</feature>
<keyword evidence="5" id="KW-0560">Oxidoreductase</keyword>
<evidence type="ECO:0000256" key="6">
    <source>
        <dbReference type="ARBA" id="ARBA00023136"/>
    </source>
</evidence>
<dbReference type="GO" id="GO:0016491">
    <property type="term" value="F:oxidoreductase activity"/>
    <property type="evidence" value="ECO:0007669"/>
    <property type="project" value="UniProtKB-KW"/>
</dbReference>
<keyword evidence="4 7" id="KW-1133">Transmembrane helix</keyword>
<dbReference type="InterPro" id="IPR052175">
    <property type="entry name" value="ComplexI-like_HydComp"/>
</dbReference>
<feature type="transmembrane region" description="Helical" evidence="7">
    <location>
        <begin position="81"/>
        <end position="98"/>
    </location>
</feature>
<feature type="transmembrane region" description="Helical" evidence="7">
    <location>
        <begin position="439"/>
        <end position="460"/>
    </location>
</feature>
<dbReference type="Pfam" id="PF00361">
    <property type="entry name" value="Proton_antipo_M"/>
    <property type="match status" value="1"/>
</dbReference>
<evidence type="ECO:0000256" key="3">
    <source>
        <dbReference type="ARBA" id="ARBA00022692"/>
    </source>
</evidence>
<proteinExistence type="predicted"/>
<feature type="transmembrane region" description="Helical" evidence="7">
    <location>
        <begin position="337"/>
        <end position="359"/>
    </location>
</feature>
<feature type="transmembrane region" description="Helical" evidence="7">
    <location>
        <begin position="216"/>
        <end position="235"/>
    </location>
</feature>
<feature type="transmembrane region" description="Helical" evidence="7">
    <location>
        <begin position="371"/>
        <end position="403"/>
    </location>
</feature>
<gene>
    <name evidence="9" type="ORF">ENM84_00655</name>
</gene>